<feature type="region of interest" description="Disordered" evidence="2">
    <location>
        <begin position="332"/>
        <end position="359"/>
    </location>
</feature>
<evidence type="ECO:0000313" key="4">
    <source>
        <dbReference type="RefSeq" id="XP_017945380.1"/>
    </source>
</evidence>
<evidence type="ECO:0000256" key="2">
    <source>
        <dbReference type="SAM" id="MobiDB-lite"/>
    </source>
</evidence>
<gene>
    <name evidence="4 5 6" type="primary">LOC101730242</name>
</gene>
<keyword evidence="3" id="KW-1185">Reference proteome</keyword>
<dbReference type="AGR" id="Xenbase:XB-GENE-29084407"/>
<feature type="region of interest" description="Disordered" evidence="2">
    <location>
        <begin position="760"/>
        <end position="787"/>
    </location>
</feature>
<dbReference type="Xenbase" id="XB-GENE-29084407">
    <property type="gene designation" value="LOC101730242"/>
</dbReference>
<dbReference type="OMA" id="MSYQSFS"/>
<sequence>MASVKKSAVPLDIVAAKSPANQYLLHLLEDKRTVSFQQPTEERIQVVFEVLDTLTPQLGVFSKVLQLIRAELYDAIYSSTISASPVSTHSESLKKISYFTLVRRAQDERNDEMEKIESDLQNVKAVLAQREEEIFRLQREIHALEESNRTLEATTADLRLEAEKSGRKIKGLEKDMEAEGRRGRAETREHEQSMAQIQHQLKAEQNKVEQLEQYRLGYEKLREAFRSPLARKRQNVLSPVWKVPAGLPSPAHQAHILSYLQTTRHLHQQLLHVRNQVMDDFDSFLETQFHAKGKSKAEPNEEIEETKKNFLSTMKEISTELSLLSRQRESLEQKVAGSGIPSQEIPDKSQNGRSKTPRLMAKESLQVREDGEFSSLELDPDETLLSRYAAMIYLSRDNGRIYEEVPGASLCNSCGEKTFLCPHKIVASSEICLPSSCTHIKICRPHVHRCSLSAKLQGNRVSAAESAGPRGLRPVLSQKALGNVSSQSTPSPSSWQGIWAPGILGNRLEELLELNREVPRIISLDLCLSLTEQLLAALLHQGPGQLQGPRVLSIQDLLWDLLTKRYLEEDMSSLGLRDFLTAMETYSAHSQVVSLLGHVLQGHLDPAALRYVLLQADMLGPVTLAQGSDFQSFIQQHYPFLQEVERDTLILEFTAYSGRAATPAHIMGFILLLVLRHKEPLILEFEATLTTFAKTQSGSVTADELSDALDDLVPLSGKAERQFLIQQGSASLRGNRIPVRQAAHIVGYLGKKEEIWKKGDPFPSLSETRGSESREGRSDGSPGSRDLTTLRNALELAQAWGSLTGQI</sequence>
<accession>A0A8J1JW25</accession>
<evidence type="ECO:0000313" key="3">
    <source>
        <dbReference type="Proteomes" id="UP000008143"/>
    </source>
</evidence>
<feature type="coiled-coil region" evidence="1">
    <location>
        <begin position="187"/>
        <end position="214"/>
    </location>
</feature>
<evidence type="ECO:0000313" key="5">
    <source>
        <dbReference type="RefSeq" id="XP_031762098.1"/>
    </source>
</evidence>
<dbReference type="RefSeq" id="XP_031762098.1">
    <property type="nucleotide sequence ID" value="XM_031906238.1"/>
</dbReference>
<evidence type="ECO:0000256" key="1">
    <source>
        <dbReference type="SAM" id="Coils"/>
    </source>
</evidence>
<evidence type="ECO:0000313" key="6">
    <source>
        <dbReference type="Xenbase" id="XB-GENE-29084407"/>
    </source>
</evidence>
<name>A0A8J1JW25_XENTR</name>
<protein>
    <submittedName>
        <fullName evidence="4 5">Uncharacterized protein LOC101730242</fullName>
    </submittedName>
</protein>
<proteinExistence type="predicted"/>
<keyword evidence="1" id="KW-0175">Coiled coil</keyword>
<dbReference type="Proteomes" id="UP000008143">
    <property type="component" value="Chromosome 7"/>
</dbReference>
<reference evidence="4 5" key="1">
    <citation type="submission" date="2025-04" db="UniProtKB">
        <authorList>
            <consortium name="RefSeq"/>
        </authorList>
    </citation>
    <scope>IDENTIFICATION</scope>
    <source>
        <strain evidence="4 5">Nigerian</strain>
        <tissue evidence="4 5">Liver and blood</tissue>
    </source>
</reference>
<organism evidence="3 5">
    <name type="scientific">Xenopus tropicalis</name>
    <name type="common">Western clawed frog</name>
    <name type="synonym">Silurana tropicalis</name>
    <dbReference type="NCBI Taxonomy" id="8364"/>
    <lineage>
        <taxon>Eukaryota</taxon>
        <taxon>Metazoa</taxon>
        <taxon>Chordata</taxon>
        <taxon>Craniata</taxon>
        <taxon>Vertebrata</taxon>
        <taxon>Euteleostomi</taxon>
        <taxon>Amphibia</taxon>
        <taxon>Batrachia</taxon>
        <taxon>Anura</taxon>
        <taxon>Pipoidea</taxon>
        <taxon>Pipidae</taxon>
        <taxon>Xenopodinae</taxon>
        <taxon>Xenopus</taxon>
        <taxon>Silurana</taxon>
    </lineage>
</organism>
<dbReference type="AlphaFoldDB" id="A0A8J1JW25"/>
<feature type="coiled-coil region" evidence="1">
    <location>
        <begin position="102"/>
        <end position="161"/>
    </location>
</feature>
<dbReference type="OrthoDB" id="2142729at2759"/>
<feature type="compositionally biased region" description="Basic and acidic residues" evidence="2">
    <location>
        <begin position="769"/>
        <end position="778"/>
    </location>
</feature>
<dbReference type="KEGG" id="xtr:101730242"/>
<dbReference type="GeneID" id="101730242"/>
<dbReference type="RefSeq" id="XP_017945380.1">
    <property type="nucleotide sequence ID" value="XM_018089891.2"/>
</dbReference>